<dbReference type="EMBL" id="JBANMG010000002">
    <property type="protein sequence ID" value="KAK6956271.1"/>
    <property type="molecule type" value="Genomic_DNA"/>
</dbReference>
<reference evidence="2 3" key="1">
    <citation type="journal article" date="2024" name="Front Chem Biol">
        <title>Unveiling the potential of Daldinia eschscholtzii MFLUCC 19-0629 through bioactivity and bioinformatics studies for enhanced sustainable agriculture production.</title>
        <authorList>
            <person name="Brooks S."/>
            <person name="Weaver J.A."/>
            <person name="Klomchit A."/>
            <person name="Alharthi S.A."/>
            <person name="Onlamun T."/>
            <person name="Nurani R."/>
            <person name="Vong T.K."/>
            <person name="Alberti F."/>
            <person name="Greco C."/>
        </authorList>
    </citation>
    <scope>NUCLEOTIDE SEQUENCE [LARGE SCALE GENOMIC DNA]</scope>
    <source>
        <strain evidence="2">MFLUCC 19-0629</strain>
    </source>
</reference>
<dbReference type="Proteomes" id="UP001369815">
    <property type="component" value="Unassembled WGS sequence"/>
</dbReference>
<accession>A0AAX6MVQ9</accession>
<comment type="caution">
    <text evidence="2">The sequence shown here is derived from an EMBL/GenBank/DDBJ whole genome shotgun (WGS) entry which is preliminary data.</text>
</comment>
<gene>
    <name evidence="2" type="ORF">Daesc_001546</name>
</gene>
<name>A0AAX6MVQ9_9PEZI</name>
<evidence type="ECO:0000256" key="1">
    <source>
        <dbReference type="SAM" id="MobiDB-lite"/>
    </source>
</evidence>
<evidence type="ECO:0000313" key="2">
    <source>
        <dbReference type="EMBL" id="KAK6956271.1"/>
    </source>
</evidence>
<dbReference type="AlphaFoldDB" id="A0AAX6MVQ9"/>
<sequence length="91" mass="10250">MPSAPPRPVSPIPEPPEQDQDRYRRSGAPSPEPRPQLQEPLSEKTQKINLQKDPSSDKKKDGMGPKRVIETFTSSTTNSECLRDNMLDHLI</sequence>
<proteinExistence type="predicted"/>
<feature type="compositionally biased region" description="Basic and acidic residues" evidence="1">
    <location>
        <begin position="54"/>
        <end position="69"/>
    </location>
</feature>
<keyword evidence="3" id="KW-1185">Reference proteome</keyword>
<protein>
    <submittedName>
        <fullName evidence="2">Uncharacterized protein</fullName>
    </submittedName>
</protein>
<organism evidence="2 3">
    <name type="scientific">Daldinia eschscholtzii</name>
    <dbReference type="NCBI Taxonomy" id="292717"/>
    <lineage>
        <taxon>Eukaryota</taxon>
        <taxon>Fungi</taxon>
        <taxon>Dikarya</taxon>
        <taxon>Ascomycota</taxon>
        <taxon>Pezizomycotina</taxon>
        <taxon>Sordariomycetes</taxon>
        <taxon>Xylariomycetidae</taxon>
        <taxon>Xylariales</taxon>
        <taxon>Hypoxylaceae</taxon>
        <taxon>Daldinia</taxon>
    </lineage>
</organism>
<feature type="region of interest" description="Disordered" evidence="1">
    <location>
        <begin position="1"/>
        <end position="72"/>
    </location>
</feature>
<feature type="compositionally biased region" description="Pro residues" evidence="1">
    <location>
        <begin position="1"/>
        <end position="15"/>
    </location>
</feature>
<evidence type="ECO:0000313" key="3">
    <source>
        <dbReference type="Proteomes" id="UP001369815"/>
    </source>
</evidence>